<feature type="compositionally biased region" description="Polar residues" evidence="1">
    <location>
        <begin position="350"/>
        <end position="381"/>
    </location>
</feature>
<proteinExistence type="predicted"/>
<sequence>MAAEIRAKARKARKASAAASVARGQMDVNELFQPETPSYSPTAPRVSRQVQRRKWTEATSVEVPSPMKKRQRRHSISVIDVGAAPEETHSPFGKTQPCKSGPRITATSFCTLCSGTTGEVAKMPRSAPAATSQVTPRSIAVTTAALHGCSAKSAASKPTFGFPFIGFRSLHFSKKPLKALGLRIQVGHSAPDARCSQPRPARDDFVVLHDNGVHEVALDYCGCSNAEAEHLQLLQADCFLPRFNPKVNAFDFYDTLERLTNGFGERPPDRVHARQQLDTAKAELAKQAEAFDLFSEEQEELVPQWTEMVMAHEKDGSQKNPYVAEFEGESEAQVRLRLQQAEDKQAAEGRSSSRPRPTATNQSSGRSKSPSQLPTKSTWGSSRRKLNRDQQTLRTLQATFTPEALTQLEALSLPESTIAEDVPLFLPSALVAAWREAGSDSLQGIAGVLLKLEREIRCAQMGYALTYLRNHLHIRKRLRLDKELHVRHQAANTRAATVFARNESQISLFADLYQIAWFAVLQIEGGNESKVGFHRLQREDIRYMTDPGERRLAEIRAEEGWSEEEMDGDAGGRKDPDEEDAFFMQGTNKNVMSWIWRGTKAQGSEAAMLEAIRIEWCKAFARVRRWEEEVLMLTDETRRVSVSHEGWARVWEEKVKNVPLGSLPVDEAEGMVAYGLKQAAMHRRLAARRAGRLYSQNWGKGRRRVRWVEAPVVLIGEGDSLQAEEEDLEEAEQQEEEELEERGDLDSDDEWW</sequence>
<feature type="domain" description="CxC2-like cysteine cluster KDZ transposase-associated" evidence="2">
    <location>
        <begin position="177"/>
        <end position="239"/>
    </location>
</feature>
<comment type="caution">
    <text evidence="3">The sequence shown here is derived from an EMBL/GenBank/DDBJ whole genome shotgun (WGS) entry which is preliminary data.</text>
</comment>
<name>A0A8H6VS80_MYCCL</name>
<feature type="region of interest" description="Disordered" evidence="1">
    <location>
        <begin position="340"/>
        <end position="388"/>
    </location>
</feature>
<dbReference type="EMBL" id="JACAZE010000058">
    <property type="protein sequence ID" value="KAF7288123.1"/>
    <property type="molecule type" value="Genomic_DNA"/>
</dbReference>
<dbReference type="OrthoDB" id="3004525at2759"/>
<accession>A0A8H6VS80</accession>
<protein>
    <submittedName>
        <fullName evidence="3">CxC2 domain-containing protein</fullName>
    </submittedName>
</protein>
<evidence type="ECO:0000313" key="4">
    <source>
        <dbReference type="Proteomes" id="UP000613580"/>
    </source>
</evidence>
<organism evidence="3 4">
    <name type="scientific">Mycena chlorophos</name>
    <name type="common">Agaric fungus</name>
    <name type="synonym">Agaricus chlorophos</name>
    <dbReference type="NCBI Taxonomy" id="658473"/>
    <lineage>
        <taxon>Eukaryota</taxon>
        <taxon>Fungi</taxon>
        <taxon>Dikarya</taxon>
        <taxon>Basidiomycota</taxon>
        <taxon>Agaricomycotina</taxon>
        <taxon>Agaricomycetes</taxon>
        <taxon>Agaricomycetidae</taxon>
        <taxon>Agaricales</taxon>
        <taxon>Marasmiineae</taxon>
        <taxon>Mycenaceae</taxon>
        <taxon>Mycena</taxon>
    </lineage>
</organism>
<feature type="region of interest" description="Disordered" evidence="1">
    <location>
        <begin position="1"/>
        <end position="74"/>
    </location>
</feature>
<keyword evidence="4" id="KW-1185">Reference proteome</keyword>
<evidence type="ECO:0000256" key="1">
    <source>
        <dbReference type="SAM" id="MobiDB-lite"/>
    </source>
</evidence>
<dbReference type="Proteomes" id="UP000613580">
    <property type="component" value="Unassembled WGS sequence"/>
</dbReference>
<dbReference type="Pfam" id="PF18803">
    <property type="entry name" value="CxC2"/>
    <property type="match status" value="1"/>
</dbReference>
<feature type="compositionally biased region" description="Acidic residues" evidence="1">
    <location>
        <begin position="722"/>
        <end position="752"/>
    </location>
</feature>
<reference evidence="3" key="1">
    <citation type="submission" date="2020-05" db="EMBL/GenBank/DDBJ databases">
        <title>Mycena genomes resolve the evolution of fungal bioluminescence.</title>
        <authorList>
            <person name="Tsai I.J."/>
        </authorList>
    </citation>
    <scope>NUCLEOTIDE SEQUENCE</scope>
    <source>
        <strain evidence="3">110903Hualien_Pintung</strain>
    </source>
</reference>
<dbReference type="AlphaFoldDB" id="A0A8H6VS80"/>
<dbReference type="InterPro" id="IPR041457">
    <property type="entry name" value="CxC2_KDZ-assoc"/>
</dbReference>
<gene>
    <name evidence="3" type="ORF">HMN09_01426100</name>
</gene>
<feature type="region of interest" description="Disordered" evidence="1">
    <location>
        <begin position="718"/>
        <end position="752"/>
    </location>
</feature>
<evidence type="ECO:0000313" key="3">
    <source>
        <dbReference type="EMBL" id="KAF7288123.1"/>
    </source>
</evidence>
<evidence type="ECO:0000259" key="2">
    <source>
        <dbReference type="Pfam" id="PF18803"/>
    </source>
</evidence>